<protein>
    <submittedName>
        <fullName evidence="1">Uncharacterized protein</fullName>
    </submittedName>
</protein>
<proteinExistence type="predicted"/>
<organism evidence="1 2">
    <name type="scientific">Gluconacetobacter sacchari DSM 12717</name>
    <dbReference type="NCBI Taxonomy" id="1307940"/>
    <lineage>
        <taxon>Bacteria</taxon>
        <taxon>Pseudomonadati</taxon>
        <taxon>Pseudomonadota</taxon>
        <taxon>Alphaproteobacteria</taxon>
        <taxon>Acetobacterales</taxon>
        <taxon>Acetobacteraceae</taxon>
        <taxon>Gluconacetobacter</taxon>
    </lineage>
</organism>
<reference evidence="1" key="1">
    <citation type="submission" date="2013-04" db="EMBL/GenBank/DDBJ databases">
        <title>The genome sequencing project of 58 acetic acid bacteria.</title>
        <authorList>
            <person name="Okamoto-Kainuma A."/>
            <person name="Ishikawa M."/>
            <person name="Umino S."/>
            <person name="Koizumi Y."/>
            <person name="Shiwa Y."/>
            <person name="Yoshikawa H."/>
            <person name="Matsutani M."/>
            <person name="Matsushita K."/>
        </authorList>
    </citation>
    <scope>NUCLEOTIDE SEQUENCE</scope>
    <source>
        <strain evidence="1">DSM 12717</strain>
    </source>
</reference>
<comment type="caution">
    <text evidence="1">The sequence shown here is derived from an EMBL/GenBank/DDBJ whole genome shotgun (WGS) entry which is preliminary data.</text>
</comment>
<keyword evidence="2" id="KW-1185">Reference proteome</keyword>
<evidence type="ECO:0000313" key="1">
    <source>
        <dbReference type="EMBL" id="GBQ28856.1"/>
    </source>
</evidence>
<name>A0ABQ0PAD8_9PROT</name>
<evidence type="ECO:0000313" key="2">
    <source>
        <dbReference type="Proteomes" id="UP001060895"/>
    </source>
</evidence>
<accession>A0ABQ0PAD8</accession>
<sequence length="55" mass="5839">MDLAGIEPPDGRYTANRPIVGALLHASTGYMIGDIPAGQELIDLDVNQGEPRFAT</sequence>
<dbReference type="EMBL" id="BAQP01000296">
    <property type="protein sequence ID" value="GBQ28856.1"/>
    <property type="molecule type" value="Genomic_DNA"/>
</dbReference>
<gene>
    <name evidence="1" type="ORF">AA12717_3075</name>
</gene>
<dbReference type="Proteomes" id="UP001060895">
    <property type="component" value="Unassembled WGS sequence"/>
</dbReference>